<accession>A0ABQ9K416</accession>
<dbReference type="PROSITE" id="PS50103">
    <property type="entry name" value="ZF_C3H1"/>
    <property type="match status" value="2"/>
</dbReference>
<evidence type="ECO:0000313" key="11">
    <source>
        <dbReference type="Proteomes" id="UP001162164"/>
    </source>
</evidence>
<dbReference type="InterPro" id="IPR018957">
    <property type="entry name" value="Znf_C3HC4_RING-type"/>
</dbReference>
<keyword evidence="6 7" id="KW-0862">Zinc</keyword>
<feature type="domain" description="C3H1-type" evidence="9">
    <location>
        <begin position="7"/>
        <end position="34"/>
    </location>
</feature>
<dbReference type="Proteomes" id="UP001162164">
    <property type="component" value="Unassembled WGS sequence"/>
</dbReference>
<dbReference type="InterPro" id="IPR017907">
    <property type="entry name" value="Znf_RING_CS"/>
</dbReference>
<dbReference type="SUPFAM" id="SSF57850">
    <property type="entry name" value="RING/U-box"/>
    <property type="match status" value="1"/>
</dbReference>
<name>A0ABQ9K416_9CUCU</name>
<feature type="domain" description="RING-type" evidence="8">
    <location>
        <begin position="111"/>
        <end position="165"/>
    </location>
</feature>
<keyword evidence="5 7" id="KW-0863">Zinc-finger</keyword>
<comment type="catalytic activity">
    <reaction evidence="1">
        <text>S-ubiquitinyl-[E2 ubiquitin-conjugating enzyme]-L-cysteine + [acceptor protein]-L-lysine = [E2 ubiquitin-conjugating enzyme]-L-cysteine + N(6)-ubiquitinyl-[acceptor protein]-L-lysine.</text>
        <dbReference type="EC" id="2.3.2.27"/>
    </reaction>
</comment>
<dbReference type="PROSITE" id="PS00518">
    <property type="entry name" value="ZF_RING_1"/>
    <property type="match status" value="1"/>
</dbReference>
<dbReference type="InterPro" id="IPR013083">
    <property type="entry name" value="Znf_RING/FYVE/PHD"/>
</dbReference>
<sequence>MNIGILQENKVICRFNLRGMCRFGTRCRNIHESAEKLIEKREAENKAASTSTESTTIYALGAYALSPSKFRDTPTVSESGSNRETLFGPSTSSAEEAIALVKKVESGEKSCGICFDIILQKTERSEQTFGILPNCNHCYCFTCIRKWRQSKEFDLEVAKACPECRVASDFVYPSKFWVDNKEKDDWIGGQKQRMKKMDCKYFREGKRQVSFGNTCLYLHALPNGKTLDVGPPKPRRHRPTSVESELVQQILFLINDDMDEDQDDSDEALSDFDLDLDDPCIAMQYYDHDDIRRYIAMDRLMNGYDTDEDSDCDFLVV</sequence>
<dbReference type="InterPro" id="IPR001841">
    <property type="entry name" value="Znf_RING"/>
</dbReference>
<feature type="zinc finger region" description="C3H1-type" evidence="7">
    <location>
        <begin position="7"/>
        <end position="34"/>
    </location>
</feature>
<protein>
    <recommendedName>
        <fullName evidence="2">RING-type E3 ubiquitin transferase</fullName>
        <ecNumber evidence="2">2.3.2.27</ecNumber>
    </recommendedName>
</protein>
<evidence type="ECO:0000256" key="5">
    <source>
        <dbReference type="ARBA" id="ARBA00022771"/>
    </source>
</evidence>
<evidence type="ECO:0000256" key="3">
    <source>
        <dbReference type="ARBA" id="ARBA00022679"/>
    </source>
</evidence>
<dbReference type="InterPro" id="IPR045072">
    <property type="entry name" value="MKRN-like"/>
</dbReference>
<dbReference type="EMBL" id="JAPWTJ010000024">
    <property type="protein sequence ID" value="KAJ8984899.1"/>
    <property type="molecule type" value="Genomic_DNA"/>
</dbReference>
<dbReference type="Gene3D" id="3.30.40.10">
    <property type="entry name" value="Zinc/RING finger domain, C3HC4 (zinc finger)"/>
    <property type="match status" value="1"/>
</dbReference>
<dbReference type="PROSITE" id="PS50089">
    <property type="entry name" value="ZF_RING_2"/>
    <property type="match status" value="1"/>
</dbReference>
<dbReference type="Pfam" id="PF00097">
    <property type="entry name" value="zf-C3HC4"/>
    <property type="match status" value="1"/>
</dbReference>
<organism evidence="10 11">
    <name type="scientific">Molorchus minor</name>
    <dbReference type="NCBI Taxonomy" id="1323400"/>
    <lineage>
        <taxon>Eukaryota</taxon>
        <taxon>Metazoa</taxon>
        <taxon>Ecdysozoa</taxon>
        <taxon>Arthropoda</taxon>
        <taxon>Hexapoda</taxon>
        <taxon>Insecta</taxon>
        <taxon>Pterygota</taxon>
        <taxon>Neoptera</taxon>
        <taxon>Endopterygota</taxon>
        <taxon>Coleoptera</taxon>
        <taxon>Polyphaga</taxon>
        <taxon>Cucujiformia</taxon>
        <taxon>Chrysomeloidea</taxon>
        <taxon>Cerambycidae</taxon>
        <taxon>Lamiinae</taxon>
        <taxon>Monochamini</taxon>
        <taxon>Molorchus</taxon>
    </lineage>
</organism>
<feature type="domain" description="C3H1-type" evidence="9">
    <location>
        <begin position="193"/>
        <end position="222"/>
    </location>
</feature>
<dbReference type="InterPro" id="IPR000571">
    <property type="entry name" value="Znf_CCCH"/>
</dbReference>
<dbReference type="PANTHER" id="PTHR11224:SF10">
    <property type="entry name" value="IP09428P-RELATED"/>
    <property type="match status" value="1"/>
</dbReference>
<proteinExistence type="predicted"/>
<dbReference type="EC" id="2.3.2.27" evidence="2"/>
<evidence type="ECO:0000256" key="2">
    <source>
        <dbReference type="ARBA" id="ARBA00012483"/>
    </source>
</evidence>
<evidence type="ECO:0000313" key="10">
    <source>
        <dbReference type="EMBL" id="KAJ8984899.1"/>
    </source>
</evidence>
<evidence type="ECO:0000256" key="6">
    <source>
        <dbReference type="ARBA" id="ARBA00022833"/>
    </source>
</evidence>
<evidence type="ECO:0000256" key="7">
    <source>
        <dbReference type="PROSITE-ProRule" id="PRU00723"/>
    </source>
</evidence>
<evidence type="ECO:0000259" key="8">
    <source>
        <dbReference type="PROSITE" id="PS50089"/>
    </source>
</evidence>
<keyword evidence="4 7" id="KW-0479">Metal-binding</keyword>
<feature type="zinc finger region" description="C3H1-type" evidence="7">
    <location>
        <begin position="193"/>
        <end position="222"/>
    </location>
</feature>
<gene>
    <name evidence="10" type="ORF">NQ317_002739</name>
</gene>
<comment type="caution">
    <text evidence="10">The sequence shown here is derived from an EMBL/GenBank/DDBJ whole genome shotgun (WGS) entry which is preliminary data.</text>
</comment>
<dbReference type="SMART" id="SM00184">
    <property type="entry name" value="RING"/>
    <property type="match status" value="1"/>
</dbReference>
<keyword evidence="3" id="KW-0808">Transferase</keyword>
<keyword evidence="11" id="KW-1185">Reference proteome</keyword>
<dbReference type="PANTHER" id="PTHR11224">
    <property type="entry name" value="MAKORIN-RELATED"/>
    <property type="match status" value="1"/>
</dbReference>
<evidence type="ECO:0000256" key="4">
    <source>
        <dbReference type="ARBA" id="ARBA00022723"/>
    </source>
</evidence>
<evidence type="ECO:0000256" key="1">
    <source>
        <dbReference type="ARBA" id="ARBA00000900"/>
    </source>
</evidence>
<evidence type="ECO:0000259" key="9">
    <source>
        <dbReference type="PROSITE" id="PS50103"/>
    </source>
</evidence>
<reference evidence="10" key="1">
    <citation type="journal article" date="2023" name="Insect Mol. Biol.">
        <title>Genome sequencing provides insights into the evolution of gene families encoding plant cell wall-degrading enzymes in longhorned beetles.</title>
        <authorList>
            <person name="Shin N.R."/>
            <person name="Okamura Y."/>
            <person name="Kirsch R."/>
            <person name="Pauchet Y."/>
        </authorList>
    </citation>
    <scope>NUCLEOTIDE SEQUENCE</scope>
    <source>
        <strain evidence="10">MMC_N1</strain>
    </source>
</reference>
<dbReference type="SMART" id="SM00356">
    <property type="entry name" value="ZnF_C3H1"/>
    <property type="match status" value="2"/>
</dbReference>